<dbReference type="GeneID" id="66114083"/>
<feature type="region of interest" description="Disordered" evidence="2">
    <location>
        <begin position="336"/>
        <end position="375"/>
    </location>
</feature>
<dbReference type="OrthoDB" id="3996692at2759"/>
<dbReference type="EMBL" id="JAHMUF010000012">
    <property type="protein sequence ID" value="KAG7193298.1"/>
    <property type="molecule type" value="Genomic_DNA"/>
</dbReference>
<feature type="compositionally biased region" description="Low complexity" evidence="2">
    <location>
        <begin position="62"/>
        <end position="72"/>
    </location>
</feature>
<sequence>MLLDSEQFADSSPFKMSHPVNYNLPNTTSDLLKFQLQQHHKLERLEKNKALDDGVNSVGQESGPLSGSDGSVGVSGGGSGAHPILHSSNVLNGYLQASIDTGNLAFDPETSLPGLSDSPSFDESTSSSDTEVSSSHMNTTNDTTINHSTKVPLKEDDVSIEAFIAQASSKPNYLNFKVLMENAIFDVSNINRSSILPFHLVKSLKLLIEDKKELKEYLFSKINISHEFINDMILHPSNSSSSSSSIPFHEPGLLTKVIKANYKLQTELTKVDQELETLVNKLNNHNLACLLLGYMEDINLSSASHSGSISMDERGHSNIYDGGLTSAQSYKSFDEKSSSVPVNNFSDESPIKSSTRTITTQPSAGTTPTTASNLYFGSPLRRHQQQQQLQKQQNDRLVDNLLSYIALVAAQHSFTLPSPPKGADSTLPQLLEWAQQCFEAILTQQAQTQAQAQAKQLPTPPATTGNETNNKVITDLKTALNDLRFSHEYLTKEYEYERESSHKTIQEYRRKLISLERDLQKSKYLHNLTASNGFQGDSGKKSISTSASTSSLLGPSVELVVKDQEISRLRKELNQLKIEKIDNNSQPPSNLPLPSLNVVQLQSVDDLGSVRSNDGSVSPVGGQQLAGASLSSGILRKEFRKIVSDMQDQYELELSQERLLRRQLQEELDKR</sequence>
<feature type="compositionally biased region" description="Polar residues" evidence="2">
    <location>
        <begin position="338"/>
        <end position="356"/>
    </location>
</feature>
<name>A0A9P7V9G1_9ASCO</name>
<evidence type="ECO:0000313" key="4">
    <source>
        <dbReference type="Proteomes" id="UP000790833"/>
    </source>
</evidence>
<feature type="region of interest" description="Disordered" evidence="2">
    <location>
        <begin position="48"/>
        <end position="72"/>
    </location>
</feature>
<protein>
    <submittedName>
        <fullName evidence="3">Uncharacterized protein</fullName>
    </submittedName>
</protein>
<feature type="region of interest" description="Disordered" evidence="2">
    <location>
        <begin position="108"/>
        <end position="147"/>
    </location>
</feature>
<evidence type="ECO:0000256" key="2">
    <source>
        <dbReference type="SAM" id="MobiDB-lite"/>
    </source>
</evidence>
<dbReference type="RefSeq" id="XP_043048846.1">
    <property type="nucleotide sequence ID" value="XM_043191539.1"/>
</dbReference>
<feature type="coiled-coil region" evidence="1">
    <location>
        <begin position="559"/>
        <end position="586"/>
    </location>
</feature>
<feature type="coiled-coil region" evidence="1">
    <location>
        <begin position="498"/>
        <end position="525"/>
    </location>
</feature>
<dbReference type="Proteomes" id="UP000790833">
    <property type="component" value="Unassembled WGS sequence"/>
</dbReference>
<feature type="compositionally biased region" description="Low complexity" evidence="2">
    <location>
        <begin position="116"/>
        <end position="135"/>
    </location>
</feature>
<dbReference type="AlphaFoldDB" id="A0A9P7V9G1"/>
<comment type="caution">
    <text evidence="3">The sequence shown here is derived from an EMBL/GenBank/DDBJ whole genome shotgun (WGS) entry which is preliminary data.</text>
</comment>
<keyword evidence="1" id="KW-0175">Coiled coil</keyword>
<proteinExistence type="predicted"/>
<gene>
    <name evidence="3" type="ORF">KQ657_000709</name>
</gene>
<accession>A0A9P7V9G1</accession>
<evidence type="ECO:0000313" key="3">
    <source>
        <dbReference type="EMBL" id="KAG7193298.1"/>
    </source>
</evidence>
<feature type="compositionally biased region" description="Low complexity" evidence="2">
    <location>
        <begin position="357"/>
        <end position="372"/>
    </location>
</feature>
<reference evidence="3" key="1">
    <citation type="submission" date="2021-03" db="EMBL/GenBank/DDBJ databases">
        <authorList>
            <person name="Palmer J.M."/>
        </authorList>
    </citation>
    <scope>NUCLEOTIDE SEQUENCE</scope>
    <source>
        <strain evidence="3">ARV_011</strain>
    </source>
</reference>
<feature type="compositionally biased region" description="Polar residues" evidence="2">
    <location>
        <begin position="136"/>
        <end position="147"/>
    </location>
</feature>
<organism evidence="3 4">
    <name type="scientific">Scheffersomyces spartinae</name>
    <dbReference type="NCBI Taxonomy" id="45513"/>
    <lineage>
        <taxon>Eukaryota</taxon>
        <taxon>Fungi</taxon>
        <taxon>Dikarya</taxon>
        <taxon>Ascomycota</taxon>
        <taxon>Saccharomycotina</taxon>
        <taxon>Pichiomycetes</taxon>
        <taxon>Debaryomycetaceae</taxon>
        <taxon>Scheffersomyces</taxon>
    </lineage>
</organism>
<evidence type="ECO:0000256" key="1">
    <source>
        <dbReference type="SAM" id="Coils"/>
    </source>
</evidence>
<keyword evidence="4" id="KW-1185">Reference proteome</keyword>